<protein>
    <recommendedName>
        <fullName evidence="2">Myb/SANT-like DNA-binding domain-containing protein</fullName>
    </recommendedName>
</protein>
<feature type="domain" description="Myb/SANT-like DNA-binding" evidence="2">
    <location>
        <begin position="264"/>
        <end position="344"/>
    </location>
</feature>
<dbReference type="STRING" id="4081.A0A3Q7FAV2"/>
<dbReference type="PaxDb" id="4081-Solyc01g104760.2.1"/>
<evidence type="ECO:0000259" key="2">
    <source>
        <dbReference type="Pfam" id="PF13837"/>
    </source>
</evidence>
<feature type="coiled-coil region" evidence="1">
    <location>
        <begin position="503"/>
        <end position="558"/>
    </location>
</feature>
<dbReference type="Proteomes" id="UP000004994">
    <property type="component" value="Chromosome 1"/>
</dbReference>
<dbReference type="Gene3D" id="1.10.10.60">
    <property type="entry name" value="Homeodomain-like"/>
    <property type="match status" value="1"/>
</dbReference>
<organism evidence="3">
    <name type="scientific">Solanum lycopersicum</name>
    <name type="common">Tomato</name>
    <name type="synonym">Lycopersicon esculentum</name>
    <dbReference type="NCBI Taxonomy" id="4081"/>
    <lineage>
        <taxon>Eukaryota</taxon>
        <taxon>Viridiplantae</taxon>
        <taxon>Streptophyta</taxon>
        <taxon>Embryophyta</taxon>
        <taxon>Tracheophyta</taxon>
        <taxon>Spermatophyta</taxon>
        <taxon>Magnoliopsida</taxon>
        <taxon>eudicotyledons</taxon>
        <taxon>Gunneridae</taxon>
        <taxon>Pentapetalae</taxon>
        <taxon>asterids</taxon>
        <taxon>lamiids</taxon>
        <taxon>Solanales</taxon>
        <taxon>Solanaceae</taxon>
        <taxon>Solanoideae</taxon>
        <taxon>Solaneae</taxon>
        <taxon>Solanum</taxon>
        <taxon>Solanum subgen. Lycopersicon</taxon>
    </lineage>
</organism>
<dbReference type="PANTHER" id="PTHR46327">
    <property type="entry name" value="F16F4.11 PROTEIN-RELATED"/>
    <property type="match status" value="1"/>
</dbReference>
<dbReference type="AlphaFoldDB" id="A0A3Q7FAV2"/>
<reference evidence="3" key="1">
    <citation type="journal article" date="2012" name="Nature">
        <title>The tomato genome sequence provides insights into fleshy fruit evolution.</title>
        <authorList>
            <consortium name="Tomato Genome Consortium"/>
        </authorList>
    </citation>
    <scope>NUCLEOTIDE SEQUENCE [LARGE SCALE GENOMIC DNA]</scope>
    <source>
        <strain evidence="3">cv. Heinz 1706</strain>
    </source>
</reference>
<sequence>MIQSCGAALLFGYLFHVIESRNLPRVLIFKTYFPLVYQLTVWHRRKYASDDEKSSSSEKIIRHNLVCGDVFDLPVVLMTSKVARLDVPGWDVSTWMMIVAARQQKKKLFLGLKLLREKHFRERLVGWGENPQNALSLKTTCCYHRPVVISNGPRDENKVLHGALSSPLCLLLRRLSGPWDLFRSMQVNHHLAGYPNQGPVVLMQHAPQVRSSGVSNMEDTPQEMQLLGAVRLNRVEMPESYHEGLNDAREVSGHTEGKQPVYQRMKWSNDMVKLLITALSYIGEDALSNGVLVKKGKWRAISCVMSERGYRVSPQQCEDKFNDLNKKFRRLNDVLGRGTACNVVENPVLLEIMDLPNDLKEEMNKILGSRQLFYEEMCSYNNQNRLFLPHDPVVQQSVFWAVRGKYKYETGSMSQDLPLKRNIGGEESLDHNTTADPNLVQHMPAKRKARGEERNLHMARLSLNGTATLDPDPNMLYPNSNGIQLSLNKKEKKIQDEHVLLRLQKMEEQKLLIQGKLLELEKQRVNLEISCSEEDMGLQKMQLDNKVIKLENKQLMLELKCGGKQPAAVCLASVSPDTFAASGFSYVVTEFFSALANDSFNLLLHTVPLIVVLLQGQSQNLNLMMSIDAISPASFISSTFFSPSSPLICLSTAVTSEGRPW</sequence>
<dbReference type="PANTHER" id="PTHR46327:SF13">
    <property type="entry name" value="MYB_SANT-LIKE DNA-BINDING DOMAIN-CONTAINING PROTEIN"/>
    <property type="match status" value="1"/>
</dbReference>
<name>A0A3Q7FAV2_SOLLC</name>
<keyword evidence="1" id="KW-0175">Coiled coil</keyword>
<proteinExistence type="predicted"/>
<dbReference type="EnsemblPlants" id="Solyc01g104770.3.1">
    <property type="protein sequence ID" value="Solyc01g104770.3.1"/>
    <property type="gene ID" value="Solyc01g104770.3"/>
</dbReference>
<dbReference type="InParanoid" id="A0A3Q7FAV2"/>
<keyword evidence="4" id="KW-1185">Reference proteome</keyword>
<dbReference type="SMR" id="A0A3Q7FAV2"/>
<accession>A0A3Q7FAV2</accession>
<dbReference type="Gramene" id="Solyc01g104770.3.1">
    <property type="protein sequence ID" value="Solyc01g104770.3.1"/>
    <property type="gene ID" value="Solyc01g104770.3"/>
</dbReference>
<dbReference type="Pfam" id="PF13837">
    <property type="entry name" value="Myb_DNA-bind_4"/>
    <property type="match status" value="1"/>
</dbReference>
<evidence type="ECO:0000313" key="4">
    <source>
        <dbReference type="Proteomes" id="UP000004994"/>
    </source>
</evidence>
<reference evidence="3" key="2">
    <citation type="submission" date="2019-01" db="UniProtKB">
        <authorList>
            <consortium name="EnsemblPlants"/>
        </authorList>
    </citation>
    <scope>IDENTIFICATION</scope>
    <source>
        <strain evidence="3">cv. Heinz 1706</strain>
    </source>
</reference>
<evidence type="ECO:0000313" key="3">
    <source>
        <dbReference type="EnsemblPlants" id="Solyc01g104770.3.1"/>
    </source>
</evidence>
<evidence type="ECO:0000256" key="1">
    <source>
        <dbReference type="SAM" id="Coils"/>
    </source>
</evidence>
<dbReference type="InterPro" id="IPR044822">
    <property type="entry name" value="Myb_DNA-bind_4"/>
</dbReference>